<gene>
    <name evidence="1" type="ORF">A2935_03245</name>
</gene>
<dbReference type="EMBL" id="MGIS01000009">
    <property type="protein sequence ID" value="OGM93610.1"/>
    <property type="molecule type" value="Genomic_DNA"/>
</dbReference>
<reference evidence="1 2" key="1">
    <citation type="journal article" date="2016" name="Nat. Commun.">
        <title>Thousands of microbial genomes shed light on interconnected biogeochemical processes in an aquifer system.</title>
        <authorList>
            <person name="Anantharaman K."/>
            <person name="Brown C.T."/>
            <person name="Hug L.A."/>
            <person name="Sharon I."/>
            <person name="Castelle C.J."/>
            <person name="Probst A.J."/>
            <person name="Thomas B.C."/>
            <person name="Singh A."/>
            <person name="Wilkins M.J."/>
            <person name="Karaoz U."/>
            <person name="Brodie E.L."/>
            <person name="Williams K.H."/>
            <person name="Hubbard S.S."/>
            <person name="Banfield J.F."/>
        </authorList>
    </citation>
    <scope>NUCLEOTIDE SEQUENCE [LARGE SCALE GENOMIC DNA]</scope>
</reference>
<comment type="caution">
    <text evidence="1">The sequence shown here is derived from an EMBL/GenBank/DDBJ whole genome shotgun (WGS) entry which is preliminary data.</text>
</comment>
<protein>
    <submittedName>
        <fullName evidence="1">Uncharacterized protein</fullName>
    </submittedName>
</protein>
<evidence type="ECO:0000313" key="1">
    <source>
        <dbReference type="EMBL" id="OGM93610.1"/>
    </source>
</evidence>
<dbReference type="AlphaFoldDB" id="A0A1F8DYJ0"/>
<organism evidence="1 2">
    <name type="scientific">Candidatus Wolfebacteria bacterium RIFCSPLOWO2_01_FULL_47_17b</name>
    <dbReference type="NCBI Taxonomy" id="1802558"/>
    <lineage>
        <taxon>Bacteria</taxon>
        <taxon>Candidatus Wolfeibacteriota</taxon>
    </lineage>
</organism>
<evidence type="ECO:0000313" key="2">
    <source>
        <dbReference type="Proteomes" id="UP000177011"/>
    </source>
</evidence>
<dbReference type="Proteomes" id="UP000177011">
    <property type="component" value="Unassembled WGS sequence"/>
</dbReference>
<name>A0A1F8DYJ0_9BACT</name>
<sequence length="88" mass="9531">MAGCTGLRWRGEYFSAAGGFADFFIAETCITEKYGLTCEYVSRNPHKHATTTLPVPYAKGKNFGMGKSQGNVEASDVRPFAGIAEDTE</sequence>
<accession>A0A1F8DYJ0</accession>
<proteinExistence type="predicted"/>